<dbReference type="InterPro" id="IPR036922">
    <property type="entry name" value="Rieske_2Fe-2S_sf"/>
</dbReference>
<accession>A0ABZ2HEX1</accession>
<keyword evidence="9" id="KW-1185">Reference proteome</keyword>
<dbReference type="GO" id="GO:0051213">
    <property type="term" value="F:dioxygenase activity"/>
    <property type="evidence" value="ECO:0007669"/>
    <property type="project" value="UniProtKB-KW"/>
</dbReference>
<dbReference type="RefSeq" id="WP_338549094.1">
    <property type="nucleotide sequence ID" value="NZ_CP146069.1"/>
</dbReference>
<dbReference type="PANTHER" id="PTHR43756">
    <property type="entry name" value="CHOLINE MONOOXYGENASE, CHLOROPLASTIC"/>
    <property type="match status" value="1"/>
</dbReference>
<dbReference type="Gene3D" id="3.90.380.10">
    <property type="entry name" value="Naphthalene 1,2-dioxygenase Alpha Subunit, Chain A, domain 1"/>
    <property type="match status" value="2"/>
</dbReference>
<evidence type="ECO:0000256" key="3">
    <source>
        <dbReference type="ARBA" id="ARBA00022723"/>
    </source>
</evidence>
<dbReference type="PROSITE" id="PS51296">
    <property type="entry name" value="RIESKE"/>
    <property type="match status" value="1"/>
</dbReference>
<sequence>MTDDIRKKVVDLIGEEGLAQAFAPIEAASGLPNAAYWSEDWLKLEQEHCFARAWVFAGACAELPEPGDMKPIEIGGAPLIILRDQDGDIRALHNVCRHRGARLLTEPCKKPTLTCPYHAWSYGLNGKLRSRPHFSGPNVVDKFEDGGGEKLDLVQVRCETWNGCIFVNVSGDAEPLDEWLKPLLERTGNYDFSAIRWAGKLEFEVNANWKLVYENYMEGYHVFAVHPKLLKFAPMNVRWSGEWDRHVFYNDYVFPELDEGRGEGLPHYPGLSEADAKRGLWFLCFPHFAAEVFPDQFSVLVSYPVAPDETREELHVFLIGDAATSDAYKDAREATLKMWDDLNREDLGMLELLQQGRLSPAYDGGRLSPHWEGPTHDFGRRVVERILSWQPVF</sequence>
<keyword evidence="5" id="KW-0408">Iron</keyword>
<dbReference type="CDD" id="cd00680">
    <property type="entry name" value="RHO_alpha_C"/>
    <property type="match status" value="1"/>
</dbReference>
<proteinExistence type="predicted"/>
<dbReference type="InterPro" id="IPR015879">
    <property type="entry name" value="Ring_hydroxy_dOase_asu_C_dom"/>
</dbReference>
<dbReference type="Proteomes" id="UP001364156">
    <property type="component" value="Chromosome"/>
</dbReference>
<evidence type="ECO:0000256" key="2">
    <source>
        <dbReference type="ARBA" id="ARBA00022714"/>
    </source>
</evidence>
<evidence type="ECO:0000313" key="8">
    <source>
        <dbReference type="EMBL" id="WWR46225.1"/>
    </source>
</evidence>
<evidence type="ECO:0000256" key="1">
    <source>
        <dbReference type="ARBA" id="ARBA00001962"/>
    </source>
</evidence>
<dbReference type="Pfam" id="PF00848">
    <property type="entry name" value="Ring_hydroxyl_A"/>
    <property type="match status" value="1"/>
</dbReference>
<keyword evidence="8" id="KW-0223">Dioxygenase</keyword>
<dbReference type="CDD" id="cd03469">
    <property type="entry name" value="Rieske_RO_Alpha_N"/>
    <property type="match status" value="1"/>
</dbReference>
<dbReference type="InterPro" id="IPR001663">
    <property type="entry name" value="Rng_hydr_dOase-A"/>
</dbReference>
<organism evidence="8 9">
    <name type="scientific">Roseovarius phycicola</name>
    <dbReference type="NCBI Taxonomy" id="3080976"/>
    <lineage>
        <taxon>Bacteria</taxon>
        <taxon>Pseudomonadati</taxon>
        <taxon>Pseudomonadota</taxon>
        <taxon>Alphaproteobacteria</taxon>
        <taxon>Rhodobacterales</taxon>
        <taxon>Roseobacteraceae</taxon>
        <taxon>Roseovarius</taxon>
    </lineage>
</organism>
<feature type="domain" description="Rieske" evidence="7">
    <location>
        <begin position="54"/>
        <end position="167"/>
    </location>
</feature>
<keyword evidence="3" id="KW-0479">Metal-binding</keyword>
<dbReference type="InterPro" id="IPR017941">
    <property type="entry name" value="Rieske_2Fe-2S"/>
</dbReference>
<reference evidence="8 9" key="1">
    <citation type="submission" date="2023-10" db="EMBL/GenBank/DDBJ databases">
        <title>Roseovarius strain S88 nov., isolated from a marine algae.</title>
        <authorList>
            <person name="Lee M.W."/>
            <person name="Lee J.K."/>
            <person name="Kim J.M."/>
            <person name="Choi D.G."/>
            <person name="Baek J.H."/>
            <person name="Bayburt H."/>
            <person name="Jung J.J."/>
            <person name="Han D.M."/>
            <person name="Jeon C.O."/>
        </authorList>
    </citation>
    <scope>NUCLEOTIDE SEQUENCE [LARGE SCALE GENOMIC DNA]</scope>
    <source>
        <strain evidence="8 9">S88</strain>
    </source>
</reference>
<keyword evidence="6" id="KW-0411">Iron-sulfur</keyword>
<keyword evidence="4 8" id="KW-0560">Oxidoreductase</keyword>
<protein>
    <submittedName>
        <fullName evidence="8">Aromatic ring-hydroxylating dioxygenase subunit alpha</fullName>
        <ecNumber evidence="8">1.14.13.-</ecNumber>
    </submittedName>
</protein>
<dbReference type="EC" id="1.14.13.-" evidence="8"/>
<gene>
    <name evidence="8" type="ORF">RZ517_15850</name>
</gene>
<evidence type="ECO:0000313" key="9">
    <source>
        <dbReference type="Proteomes" id="UP001364156"/>
    </source>
</evidence>
<dbReference type="EMBL" id="CP146069">
    <property type="protein sequence ID" value="WWR46225.1"/>
    <property type="molecule type" value="Genomic_DNA"/>
</dbReference>
<dbReference type="SUPFAM" id="SSF50022">
    <property type="entry name" value="ISP domain"/>
    <property type="match status" value="1"/>
</dbReference>
<dbReference type="PRINTS" id="PR00090">
    <property type="entry name" value="RNGDIOXGNASE"/>
</dbReference>
<dbReference type="Gene3D" id="2.102.10.10">
    <property type="entry name" value="Rieske [2Fe-2S] iron-sulphur domain"/>
    <property type="match status" value="1"/>
</dbReference>
<dbReference type="SUPFAM" id="SSF55961">
    <property type="entry name" value="Bet v1-like"/>
    <property type="match status" value="1"/>
</dbReference>
<name>A0ABZ2HEX1_9RHOB</name>
<keyword evidence="2" id="KW-0001">2Fe-2S</keyword>
<dbReference type="PANTHER" id="PTHR43756:SF5">
    <property type="entry name" value="CHOLINE MONOOXYGENASE, CHLOROPLASTIC"/>
    <property type="match status" value="1"/>
</dbReference>
<evidence type="ECO:0000256" key="6">
    <source>
        <dbReference type="ARBA" id="ARBA00023014"/>
    </source>
</evidence>
<evidence type="ECO:0000256" key="4">
    <source>
        <dbReference type="ARBA" id="ARBA00023002"/>
    </source>
</evidence>
<comment type="cofactor">
    <cofactor evidence="1">
        <name>Fe cation</name>
        <dbReference type="ChEBI" id="CHEBI:24875"/>
    </cofactor>
</comment>
<dbReference type="Pfam" id="PF00355">
    <property type="entry name" value="Rieske"/>
    <property type="match status" value="1"/>
</dbReference>
<evidence type="ECO:0000259" key="7">
    <source>
        <dbReference type="PROSITE" id="PS51296"/>
    </source>
</evidence>
<evidence type="ECO:0000256" key="5">
    <source>
        <dbReference type="ARBA" id="ARBA00023004"/>
    </source>
</evidence>